<protein>
    <submittedName>
        <fullName evidence="2">Uncharacterized protein</fullName>
    </submittedName>
</protein>
<gene>
    <name evidence="2" type="ORF">I5M19_00735</name>
</gene>
<reference evidence="2" key="1">
    <citation type="submission" date="2020-12" db="EMBL/GenBank/DDBJ databases">
        <title>Bacterial novel species Mucilaginibacter sp. SD-g isolated from soil.</title>
        <authorList>
            <person name="Jung H.-Y."/>
        </authorList>
    </citation>
    <scope>NUCLEOTIDE SEQUENCE</scope>
    <source>
        <strain evidence="2">SD-g</strain>
    </source>
</reference>
<evidence type="ECO:0000256" key="1">
    <source>
        <dbReference type="SAM" id="Phobius"/>
    </source>
</evidence>
<comment type="caution">
    <text evidence="2">The sequence shown here is derived from an EMBL/GenBank/DDBJ whole genome shotgun (WGS) entry which is preliminary data.</text>
</comment>
<proteinExistence type="predicted"/>
<name>A0A934UKZ3_9SPHI</name>
<dbReference type="Proteomes" id="UP000613193">
    <property type="component" value="Unassembled WGS sequence"/>
</dbReference>
<keyword evidence="1" id="KW-0812">Transmembrane</keyword>
<organism evidence="2 3">
    <name type="scientific">Mucilaginibacter segetis</name>
    <dbReference type="NCBI Taxonomy" id="2793071"/>
    <lineage>
        <taxon>Bacteria</taxon>
        <taxon>Pseudomonadati</taxon>
        <taxon>Bacteroidota</taxon>
        <taxon>Sphingobacteriia</taxon>
        <taxon>Sphingobacteriales</taxon>
        <taxon>Sphingobacteriaceae</taxon>
        <taxon>Mucilaginibacter</taxon>
    </lineage>
</organism>
<dbReference type="AlphaFoldDB" id="A0A934UKZ3"/>
<keyword evidence="1" id="KW-1133">Transmembrane helix</keyword>
<accession>A0A934UKZ3</accession>
<evidence type="ECO:0000313" key="2">
    <source>
        <dbReference type="EMBL" id="MBK0377814.1"/>
    </source>
</evidence>
<keyword evidence="1" id="KW-0472">Membrane</keyword>
<evidence type="ECO:0000313" key="3">
    <source>
        <dbReference type="Proteomes" id="UP000613193"/>
    </source>
</evidence>
<sequence>MSMQDKELDHLFSSSLNGFEAEPSPKVWNAINAELNRGRGNRKILSYLSIAASLLILLAAGVYFIPKIKDTAGNKPPKNGQLVKVDDEPKTINKDEMVAQTIDEPKRERISDSVRKIASQPVKVKSVISAKVEIEKPAAIVDEQPAEQEIAQVTEKPATILKPVVPDASIPLIVKQEVNEDIKFKTAPEVLVAQLSPKNNEIAAPQKRRGIHSLGDLINVVVSKVDKRKDKLIEFSDSDDDGSMVTGINLGIIKVKKED</sequence>
<dbReference type="EMBL" id="JAEHFW010000001">
    <property type="protein sequence ID" value="MBK0377814.1"/>
    <property type="molecule type" value="Genomic_DNA"/>
</dbReference>
<feature type="transmembrane region" description="Helical" evidence="1">
    <location>
        <begin position="44"/>
        <end position="65"/>
    </location>
</feature>
<keyword evidence="3" id="KW-1185">Reference proteome</keyword>
<dbReference type="RefSeq" id="WP_200063048.1">
    <property type="nucleotide sequence ID" value="NZ_JAEHFW010000001.1"/>
</dbReference>